<keyword evidence="4 7" id="KW-0326">Glycosidase</keyword>
<feature type="chain" id="PRO_5039423790" evidence="8">
    <location>
        <begin position="22"/>
        <end position="592"/>
    </location>
</feature>
<evidence type="ECO:0000256" key="2">
    <source>
        <dbReference type="ARBA" id="ARBA00009865"/>
    </source>
</evidence>
<dbReference type="PANTHER" id="PTHR43301">
    <property type="entry name" value="ARABINAN ENDO-1,5-ALPHA-L-ARABINOSIDASE"/>
    <property type="match status" value="1"/>
</dbReference>
<evidence type="ECO:0000256" key="7">
    <source>
        <dbReference type="RuleBase" id="RU361187"/>
    </source>
</evidence>
<feature type="site" description="Important for catalytic activity, responsible for pKa modulation of the active site Glu and correct orientation of both the proton donor and substrate" evidence="6">
    <location>
        <position position="288"/>
    </location>
</feature>
<dbReference type="InterPro" id="IPR023296">
    <property type="entry name" value="Glyco_hydro_beta-prop_sf"/>
</dbReference>
<evidence type="ECO:0000313" key="11">
    <source>
        <dbReference type="Proteomes" id="UP000824055"/>
    </source>
</evidence>
<evidence type="ECO:0000259" key="9">
    <source>
        <dbReference type="Pfam" id="PF16369"/>
    </source>
</evidence>
<proteinExistence type="inferred from homology"/>
<dbReference type="Proteomes" id="UP000824055">
    <property type="component" value="Unassembled WGS sequence"/>
</dbReference>
<sequence length="592" mass="66892">MKHKLLSLISVCLLTGMGAQAQILIKRVDSPTRSPYSFPNMYFSQDGDKDAWSYGTSEGSSYSSRADISTIDYIATQAYLENNQTLEDWTAPTYDDCYVNSIDNSWNGRATWNLANVHDPSVCLASDGYYYMVATDASYGNVHTQSGGHFICRRSKNLVDWEVMGPTMKSLPEWIKPKLNEIRAAMGLGESTVDWENGNFGYWAPCIRKVNDNLYRMYYCVTIPGTIDGDGTWSERAFIGLMETSDPSDCESWVDKGYVTTNYSDRDLDFRHSNTDYDNCYFKYNAIDPTYIITEEGEHWLIYGSWHSGFAAVQLNPETGKTLLEQGNPWGAENEAAYGKRVFTRNYNNRWQGSEAPEVVYHDGYYYLFMAFDALEVPYNTHVVRSKNIDGPYEDITGTRFTDGTTQGNVYPVMTHPYKFGDDHGWVGISHCAVFDDGQGNWYYASQQRFPADWPGVNAPNAIMLGGIRRIVWTESGWPLVLPERYANVPQELISESELVGNWQNIDLSYQYGVQKPSVNMTLNVDHTVTGGTFDGQTWSFDAGTGILRIGGVAILYLSRECDWEANPRKATIVYAGLSANNRTTYWGKKVD</sequence>
<dbReference type="AlphaFoldDB" id="A0A9D2JW13"/>
<reference evidence="10" key="1">
    <citation type="journal article" date="2021" name="PeerJ">
        <title>Extensive microbial diversity within the chicken gut microbiome revealed by metagenomics and culture.</title>
        <authorList>
            <person name="Gilroy R."/>
            <person name="Ravi A."/>
            <person name="Getino M."/>
            <person name="Pursley I."/>
            <person name="Horton D.L."/>
            <person name="Alikhan N.F."/>
            <person name="Baker D."/>
            <person name="Gharbi K."/>
            <person name="Hall N."/>
            <person name="Watson M."/>
            <person name="Adriaenssens E.M."/>
            <person name="Foster-Nyarko E."/>
            <person name="Jarju S."/>
            <person name="Secka A."/>
            <person name="Antonio M."/>
            <person name="Oren A."/>
            <person name="Chaudhuri R.R."/>
            <person name="La Ragione R."/>
            <person name="Hildebrand F."/>
            <person name="Pallen M.J."/>
        </authorList>
    </citation>
    <scope>NUCLEOTIDE SEQUENCE</scope>
    <source>
        <strain evidence="10">ChiHecec3B27-8219</strain>
    </source>
</reference>
<protein>
    <submittedName>
        <fullName evidence="10">Arabinan endo-1,5-alpha-L-arabinosidase</fullName>
    </submittedName>
</protein>
<dbReference type="Pfam" id="PF04616">
    <property type="entry name" value="Glyco_hydro_43"/>
    <property type="match status" value="1"/>
</dbReference>
<reference evidence="10" key="2">
    <citation type="submission" date="2021-04" db="EMBL/GenBank/DDBJ databases">
        <authorList>
            <person name="Gilroy R."/>
        </authorList>
    </citation>
    <scope>NUCLEOTIDE SEQUENCE</scope>
    <source>
        <strain evidence="10">ChiHecec3B27-8219</strain>
    </source>
</reference>
<keyword evidence="3 7" id="KW-0378">Hydrolase</keyword>
<comment type="similarity">
    <text evidence="2 7">Belongs to the glycosyl hydrolase 43 family.</text>
</comment>
<dbReference type="Gene3D" id="2.115.10.20">
    <property type="entry name" value="Glycosyl hydrolase domain, family 43"/>
    <property type="match status" value="1"/>
</dbReference>
<dbReference type="Pfam" id="PF16369">
    <property type="entry name" value="GH43_C"/>
    <property type="match status" value="1"/>
</dbReference>
<comment type="caution">
    <text evidence="10">The sequence shown here is derived from an EMBL/GenBank/DDBJ whole genome shotgun (WGS) entry which is preliminary data.</text>
</comment>
<evidence type="ECO:0000256" key="4">
    <source>
        <dbReference type="ARBA" id="ARBA00023295"/>
    </source>
</evidence>
<evidence type="ECO:0000256" key="3">
    <source>
        <dbReference type="ARBA" id="ARBA00022801"/>
    </source>
</evidence>
<dbReference type="PANTHER" id="PTHR43301:SF3">
    <property type="entry name" value="ARABINAN ENDO-1,5-ALPHA-L-ARABINOSIDASE A-RELATED"/>
    <property type="match status" value="1"/>
</dbReference>
<evidence type="ECO:0000313" key="10">
    <source>
        <dbReference type="EMBL" id="HIZ68753.1"/>
    </source>
</evidence>
<comment type="pathway">
    <text evidence="1">Glycan metabolism; L-arabinan degradation.</text>
</comment>
<name>A0A9D2JW13_9BACT</name>
<feature type="domain" description="Extracellular endo-alpha-(1-&gt;5)-L-arabinanase C-terminal" evidence="9">
    <location>
        <begin position="483"/>
        <end position="588"/>
    </location>
</feature>
<dbReference type="InterPro" id="IPR032291">
    <property type="entry name" value="Abn2_C"/>
</dbReference>
<dbReference type="EMBL" id="DXBE01000022">
    <property type="protein sequence ID" value="HIZ68753.1"/>
    <property type="molecule type" value="Genomic_DNA"/>
</dbReference>
<feature type="active site" description="Proton donor" evidence="5">
    <location>
        <position position="355"/>
    </location>
</feature>
<gene>
    <name evidence="10" type="ORF">H9966_02555</name>
</gene>
<organism evidence="10 11">
    <name type="scientific">Candidatus Prevotella avicola</name>
    <dbReference type="NCBI Taxonomy" id="2838738"/>
    <lineage>
        <taxon>Bacteria</taxon>
        <taxon>Pseudomonadati</taxon>
        <taxon>Bacteroidota</taxon>
        <taxon>Bacteroidia</taxon>
        <taxon>Bacteroidales</taxon>
        <taxon>Prevotellaceae</taxon>
        <taxon>Prevotella</taxon>
    </lineage>
</organism>
<feature type="signal peptide" evidence="8">
    <location>
        <begin position="1"/>
        <end position="21"/>
    </location>
</feature>
<dbReference type="Gene3D" id="2.40.128.10">
    <property type="match status" value="1"/>
</dbReference>
<evidence type="ECO:0000256" key="1">
    <source>
        <dbReference type="ARBA" id="ARBA00004834"/>
    </source>
</evidence>
<dbReference type="InterPro" id="IPR050727">
    <property type="entry name" value="GH43_arabinanases"/>
</dbReference>
<feature type="active site" description="Proton acceptor" evidence="5">
    <location>
        <position position="119"/>
    </location>
</feature>
<evidence type="ECO:0000256" key="6">
    <source>
        <dbReference type="PIRSR" id="PIRSR606710-2"/>
    </source>
</evidence>
<dbReference type="InterPro" id="IPR006710">
    <property type="entry name" value="Glyco_hydro_43"/>
</dbReference>
<dbReference type="SUPFAM" id="SSF75005">
    <property type="entry name" value="Arabinanase/levansucrase/invertase"/>
    <property type="match status" value="1"/>
</dbReference>
<keyword evidence="8" id="KW-0732">Signal</keyword>
<dbReference type="GO" id="GO:0005975">
    <property type="term" value="P:carbohydrate metabolic process"/>
    <property type="evidence" value="ECO:0007669"/>
    <property type="project" value="InterPro"/>
</dbReference>
<evidence type="ECO:0000256" key="5">
    <source>
        <dbReference type="PIRSR" id="PIRSR606710-1"/>
    </source>
</evidence>
<dbReference type="GO" id="GO:0004553">
    <property type="term" value="F:hydrolase activity, hydrolyzing O-glycosyl compounds"/>
    <property type="evidence" value="ECO:0007669"/>
    <property type="project" value="InterPro"/>
</dbReference>
<dbReference type="CDD" id="cd08998">
    <property type="entry name" value="GH43_Arb43a-like"/>
    <property type="match status" value="1"/>
</dbReference>
<accession>A0A9D2JW13</accession>
<evidence type="ECO:0000256" key="8">
    <source>
        <dbReference type="SAM" id="SignalP"/>
    </source>
</evidence>